<dbReference type="EMBL" id="QJJG01000010">
    <property type="protein sequence ID" value="PXW43963.1"/>
    <property type="molecule type" value="Genomic_DNA"/>
</dbReference>
<sequence>MKTIQRFGGVIQVKPERYSYYAQLHANPWPEVNAMIKACHISNYSIYFKDGWLFSYYEYHGDDYQKDMARMAADPVTQRWWEECIPCLTPLETRIEGELWASMEEVYHLK</sequence>
<name>A0A318FWV9_KLEOX</name>
<dbReference type="InterPro" id="IPR011008">
    <property type="entry name" value="Dimeric_a/b-barrel"/>
</dbReference>
<dbReference type="SUPFAM" id="SSF54909">
    <property type="entry name" value="Dimeric alpha+beta barrel"/>
    <property type="match status" value="1"/>
</dbReference>
<dbReference type="RefSeq" id="WP_220022290.1">
    <property type="nucleotide sequence ID" value="NZ_QJJG01000010.1"/>
</dbReference>
<dbReference type="Pfam" id="PF05336">
    <property type="entry name" value="rhaM"/>
    <property type="match status" value="1"/>
</dbReference>
<proteinExistence type="predicted"/>
<gene>
    <name evidence="1" type="ORF">DET57_11077</name>
</gene>
<dbReference type="GO" id="GO:0016857">
    <property type="term" value="F:racemase and epimerase activity, acting on carbohydrates and derivatives"/>
    <property type="evidence" value="ECO:0007669"/>
    <property type="project" value="InterPro"/>
</dbReference>
<protein>
    <submittedName>
        <fullName evidence="1">L-rhamnose mutarotase</fullName>
    </submittedName>
</protein>
<dbReference type="PANTHER" id="PTHR34389:SF2">
    <property type="entry name" value="L-RHAMNOSE MUTAROTASE"/>
    <property type="match status" value="1"/>
</dbReference>
<evidence type="ECO:0000313" key="2">
    <source>
        <dbReference type="Proteomes" id="UP000247485"/>
    </source>
</evidence>
<organism evidence="1 2">
    <name type="scientific">Klebsiella oxytoca</name>
    <dbReference type="NCBI Taxonomy" id="571"/>
    <lineage>
        <taxon>Bacteria</taxon>
        <taxon>Pseudomonadati</taxon>
        <taxon>Pseudomonadota</taxon>
        <taxon>Gammaproteobacteria</taxon>
        <taxon>Enterobacterales</taxon>
        <taxon>Enterobacteriaceae</taxon>
        <taxon>Klebsiella/Raoultella group</taxon>
        <taxon>Klebsiella</taxon>
    </lineage>
</organism>
<reference evidence="1 2" key="1">
    <citation type="submission" date="2018-05" db="EMBL/GenBank/DDBJ databases">
        <title>Freshwater and sediment microbial communities from various areas in North America, analyzing microbe dynamics in response to fracking.</title>
        <authorList>
            <person name="Lamendella R."/>
        </authorList>
    </citation>
    <scope>NUCLEOTIDE SEQUENCE [LARGE SCALE GENOMIC DNA]</scope>
    <source>
        <strain evidence="1 2">67</strain>
    </source>
</reference>
<dbReference type="PANTHER" id="PTHR34389">
    <property type="entry name" value="L-RHAMNOSE MUTAROTASE"/>
    <property type="match status" value="1"/>
</dbReference>
<evidence type="ECO:0000313" key="1">
    <source>
        <dbReference type="EMBL" id="PXW43963.1"/>
    </source>
</evidence>
<accession>A0A318FWV9</accession>
<dbReference type="Proteomes" id="UP000247485">
    <property type="component" value="Unassembled WGS sequence"/>
</dbReference>
<dbReference type="InterPro" id="IPR008000">
    <property type="entry name" value="Rham/fucose_mutarotase"/>
</dbReference>
<comment type="caution">
    <text evidence="1">The sequence shown here is derived from an EMBL/GenBank/DDBJ whole genome shotgun (WGS) entry which is preliminary data.</text>
</comment>
<dbReference type="AlphaFoldDB" id="A0A318FWV9"/>
<dbReference type="Gene3D" id="3.30.70.100">
    <property type="match status" value="1"/>
</dbReference>